<feature type="domain" description="Ppx/GppA phosphatase N-terminal" evidence="1">
    <location>
        <begin position="47"/>
        <end position="309"/>
    </location>
</feature>
<evidence type="ECO:0000313" key="3">
    <source>
        <dbReference type="Proteomes" id="UP000223913"/>
    </source>
</evidence>
<dbReference type="PANTHER" id="PTHR30005">
    <property type="entry name" value="EXOPOLYPHOSPHATASE"/>
    <property type="match status" value="1"/>
</dbReference>
<dbReference type="OrthoDB" id="9814545at2"/>
<dbReference type="InterPro" id="IPR003695">
    <property type="entry name" value="Ppx_GppA_N"/>
</dbReference>
<accession>A0A2D0N9M5</accession>
<dbReference type="Gene3D" id="3.30.420.40">
    <property type="match status" value="1"/>
</dbReference>
<dbReference type="GO" id="GO:0016462">
    <property type="term" value="F:pyrophosphatase activity"/>
    <property type="evidence" value="ECO:0007669"/>
    <property type="project" value="TreeGrafter"/>
</dbReference>
<dbReference type="Pfam" id="PF02541">
    <property type="entry name" value="Ppx-GppA"/>
    <property type="match status" value="1"/>
</dbReference>
<dbReference type="InterPro" id="IPR043129">
    <property type="entry name" value="ATPase_NBD"/>
</dbReference>
<dbReference type="PANTHER" id="PTHR30005:SF0">
    <property type="entry name" value="RETROGRADE REGULATION PROTEIN 2"/>
    <property type="match status" value="1"/>
</dbReference>
<keyword evidence="3" id="KW-1185">Reference proteome</keyword>
<sequence length="319" mass="36076">MRERPTEPQQRFAVIDIGTNTFHLLIAEPGKNGRPLWEIYRSRHFIKLAEKGIETLSTEALTRGMNALLFFRQQIDLHKVPADQVIALGTAALRTATNGPAFQTEVRERTNIHIQIITGDREAQLIAQGALMAIPRPQEKVLIMDIGGGSVEFIIADEGRVYWAQSFPVGVAVLYRKFQHNEPISPEEVDQVRAFLSLQLQPLLAALQSFPTTHLIGAAGTFDVVADHLAFDKRDAATHAFIDLDLYEDFYQKILATTQQQRYDMPEIPNDRADMIVVALILIDLILQLVNIRQLTVSYYAMKEGMMAELIRIRNEKED</sequence>
<dbReference type="EMBL" id="PDUD01000025">
    <property type="protein sequence ID" value="PHN04483.1"/>
    <property type="molecule type" value="Genomic_DNA"/>
</dbReference>
<dbReference type="RefSeq" id="WP_099152057.1">
    <property type="nucleotide sequence ID" value="NZ_PDUD01000025.1"/>
</dbReference>
<dbReference type="Proteomes" id="UP000223913">
    <property type="component" value="Unassembled WGS sequence"/>
</dbReference>
<dbReference type="SUPFAM" id="SSF53067">
    <property type="entry name" value="Actin-like ATPase domain"/>
    <property type="match status" value="2"/>
</dbReference>
<protein>
    <recommendedName>
        <fullName evidence="1">Ppx/GppA phosphatase N-terminal domain-containing protein</fullName>
    </recommendedName>
</protein>
<reference evidence="2 3" key="1">
    <citation type="submission" date="2017-10" db="EMBL/GenBank/DDBJ databases">
        <title>The draft genome sequence of Lewinella nigricans NBRC 102662.</title>
        <authorList>
            <person name="Wang K."/>
        </authorList>
    </citation>
    <scope>NUCLEOTIDE SEQUENCE [LARGE SCALE GENOMIC DNA]</scope>
    <source>
        <strain evidence="2 3">NBRC 102662</strain>
    </source>
</reference>
<dbReference type="AlphaFoldDB" id="A0A2D0N9M5"/>
<dbReference type="Gene3D" id="3.30.420.150">
    <property type="entry name" value="Exopolyphosphatase. Domain 2"/>
    <property type="match status" value="1"/>
</dbReference>
<gene>
    <name evidence="2" type="ORF">CRP01_20965</name>
</gene>
<proteinExistence type="predicted"/>
<dbReference type="InterPro" id="IPR050273">
    <property type="entry name" value="GppA/Ppx_hydrolase"/>
</dbReference>
<name>A0A2D0N9M5_FLAN2</name>
<organism evidence="2 3">
    <name type="scientific">Flavilitoribacter nigricans (strain ATCC 23147 / DSM 23189 / NBRC 102662 / NCIMB 1420 / SS-2)</name>
    <name type="common">Lewinella nigricans</name>
    <dbReference type="NCBI Taxonomy" id="1122177"/>
    <lineage>
        <taxon>Bacteria</taxon>
        <taxon>Pseudomonadati</taxon>
        <taxon>Bacteroidota</taxon>
        <taxon>Saprospiria</taxon>
        <taxon>Saprospirales</taxon>
        <taxon>Lewinellaceae</taxon>
        <taxon>Flavilitoribacter</taxon>
    </lineage>
</organism>
<comment type="caution">
    <text evidence="2">The sequence shown here is derived from an EMBL/GenBank/DDBJ whole genome shotgun (WGS) entry which is preliminary data.</text>
</comment>
<evidence type="ECO:0000259" key="1">
    <source>
        <dbReference type="Pfam" id="PF02541"/>
    </source>
</evidence>
<evidence type="ECO:0000313" key="2">
    <source>
        <dbReference type="EMBL" id="PHN04483.1"/>
    </source>
</evidence>